<dbReference type="NCBIfam" id="TIGR00305">
    <property type="entry name" value="putative toxin-antitoxin system toxin component, PIN family"/>
    <property type="match status" value="1"/>
</dbReference>
<dbReference type="InterPro" id="IPR002850">
    <property type="entry name" value="PIN_toxin-like"/>
</dbReference>
<evidence type="ECO:0000313" key="3">
    <source>
        <dbReference type="Proteomes" id="UP000617544"/>
    </source>
</evidence>
<dbReference type="PANTHER" id="PTHR34610:SF3">
    <property type="entry name" value="SSL7007 PROTEIN"/>
    <property type="match status" value="1"/>
</dbReference>
<dbReference type="Proteomes" id="UP000617544">
    <property type="component" value="Unassembled WGS sequence"/>
</dbReference>
<proteinExistence type="predicted"/>
<sequence>MGENRKKTKEARLRVVIDTSVLIPALLSSKGHAFEVLELLFEGKIINYYSTSTKAEYYEVISYPKLIKKIPFEVSKKRVDVVLFHSKRVQIKRSFKESKTLFEKVRDPEDISFLDVVYNAKADVLITYDRRHLLRIRDKEKKFKLEGHEFYILTPKEFIEFYKKKRS</sequence>
<dbReference type="Pfam" id="PF13470">
    <property type="entry name" value="PIN_3"/>
    <property type="match status" value="1"/>
</dbReference>
<organism evidence="2 3">
    <name type="scientific">Pyrococcus horikoshii</name>
    <dbReference type="NCBI Taxonomy" id="53953"/>
    <lineage>
        <taxon>Archaea</taxon>
        <taxon>Methanobacteriati</taxon>
        <taxon>Methanobacteriota</taxon>
        <taxon>Thermococci</taxon>
        <taxon>Thermococcales</taxon>
        <taxon>Thermococcaceae</taxon>
        <taxon>Pyrococcus</taxon>
    </lineage>
</organism>
<feature type="domain" description="PIN" evidence="1">
    <location>
        <begin position="13"/>
        <end position="134"/>
    </location>
</feature>
<name>A0A832WJP1_PYRHR</name>
<protein>
    <submittedName>
        <fullName evidence="2">Putative toxin-antitoxin system toxin component, PIN family</fullName>
    </submittedName>
</protein>
<dbReference type="AlphaFoldDB" id="A0A832WJP1"/>
<dbReference type="SUPFAM" id="SSF88723">
    <property type="entry name" value="PIN domain-like"/>
    <property type="match status" value="1"/>
</dbReference>
<dbReference type="EMBL" id="DUJN01000007">
    <property type="protein sequence ID" value="HII61507.1"/>
    <property type="molecule type" value="Genomic_DNA"/>
</dbReference>
<dbReference type="InterPro" id="IPR029060">
    <property type="entry name" value="PIN-like_dom_sf"/>
</dbReference>
<evidence type="ECO:0000259" key="1">
    <source>
        <dbReference type="SMART" id="SM00670"/>
    </source>
</evidence>
<accession>A0A832WJP1</accession>
<dbReference type="PANTHER" id="PTHR34610">
    <property type="entry name" value="SSL7007 PROTEIN"/>
    <property type="match status" value="1"/>
</dbReference>
<dbReference type="OMA" id="NSHEFYI"/>
<dbReference type="GeneID" id="1444040"/>
<reference evidence="2" key="1">
    <citation type="journal article" date="2020" name="bioRxiv">
        <title>A rank-normalized archaeal taxonomy based on genome phylogeny resolves widespread incomplete and uneven classifications.</title>
        <authorList>
            <person name="Rinke C."/>
            <person name="Chuvochina M."/>
            <person name="Mussig A.J."/>
            <person name="Chaumeil P.-A."/>
            <person name="Waite D.W."/>
            <person name="Whitman W.B."/>
            <person name="Parks D.H."/>
            <person name="Hugenholtz P."/>
        </authorList>
    </citation>
    <scope>NUCLEOTIDE SEQUENCE</scope>
    <source>
        <strain evidence="2">UBA8834</strain>
    </source>
</reference>
<dbReference type="SMART" id="SM00670">
    <property type="entry name" value="PINc"/>
    <property type="match status" value="1"/>
</dbReference>
<gene>
    <name evidence="2" type="ORF">HA331_07165</name>
</gene>
<dbReference type="RefSeq" id="WP_010884258.1">
    <property type="nucleotide sequence ID" value="NZ_DUJN01000007.1"/>
</dbReference>
<comment type="caution">
    <text evidence="2">The sequence shown here is derived from an EMBL/GenBank/DDBJ whole genome shotgun (WGS) entry which is preliminary data.</text>
</comment>
<evidence type="ECO:0000313" key="2">
    <source>
        <dbReference type="EMBL" id="HII61507.1"/>
    </source>
</evidence>
<dbReference type="InterPro" id="IPR002716">
    <property type="entry name" value="PIN_dom"/>
</dbReference>